<accession>A0A3T1CWQ0</accession>
<protein>
    <submittedName>
        <fullName evidence="2">Uncharacterized protein</fullName>
    </submittedName>
</protein>
<keyword evidence="1" id="KW-0472">Membrane</keyword>
<keyword evidence="1" id="KW-1133">Transmembrane helix</keyword>
<sequence>MSSSCDALIDFAANGGTCGRPAKYITAGGGEDSTSYCQSKFGAHDKSQWCASSSSGVCHRIVPPLGNRWGCCTGTSTSFDACGNIWCPDSAECREPLGQYCSDPANVSSAVCQRFCEKTENKQFCDDAMRKFCNDSPDNAAGNPLCACISSLIPSPACMDQNCIQGGYKTTDHVRQTQSDCPQMCALILHCGGDADGTDNCTVDENVANMNCQRPNANAMLASTAKSDYKRMLMWQLLAMLIIIIGLLLC</sequence>
<reference evidence="3" key="1">
    <citation type="journal article" date="2019" name="J. Virol.">
        <title>Medusavirus, a novel large DNA virus discovered from hot spring water.</title>
        <authorList>
            <person name="Yoshikawa G."/>
            <person name="Blanc-Mathieu R."/>
            <person name="Song C."/>
            <person name="Kayama Y."/>
            <person name="Mochizuki T."/>
            <person name="Murata K."/>
            <person name="Ogata H."/>
            <person name="Takemura M."/>
        </authorList>
    </citation>
    <scope>NUCLEOTIDE SEQUENCE [LARGE SCALE GENOMIC DNA]</scope>
</reference>
<evidence type="ECO:0000256" key="1">
    <source>
        <dbReference type="SAM" id="Phobius"/>
    </source>
</evidence>
<evidence type="ECO:0000313" key="3">
    <source>
        <dbReference type="Proteomes" id="UP001161669"/>
    </source>
</evidence>
<name>A0A3T1CWQ0_9VIRU</name>
<evidence type="ECO:0000313" key="2">
    <source>
        <dbReference type="EMBL" id="BBI30262.1"/>
    </source>
</evidence>
<organism evidence="2 3">
    <name type="scientific">Acanthamoeba castellanii medusavirus J1</name>
    <dbReference type="NCBI Taxonomy" id="3114988"/>
    <lineage>
        <taxon>Viruses</taxon>
        <taxon>Varidnaviria</taxon>
        <taxon>Bamfordvirae</taxon>
        <taxon>Nucleocytoviricota</taxon>
        <taxon>Megaviricetes</taxon>
        <taxon>Mamonoviridae</taxon>
        <taxon>Medusavirus</taxon>
        <taxon>Medusavirus medusae</taxon>
    </lineage>
</organism>
<proteinExistence type="predicted"/>
<keyword evidence="3" id="KW-1185">Reference proteome</keyword>
<dbReference type="EMBL" id="AP018495">
    <property type="protein sequence ID" value="BBI30262.1"/>
    <property type="molecule type" value="Genomic_DNA"/>
</dbReference>
<dbReference type="KEGG" id="vg:80540614"/>
<dbReference type="Proteomes" id="UP001161669">
    <property type="component" value="Segment"/>
</dbReference>
<keyword evidence="1" id="KW-0812">Transmembrane</keyword>
<feature type="transmembrane region" description="Helical" evidence="1">
    <location>
        <begin position="232"/>
        <end position="249"/>
    </location>
</feature>